<evidence type="ECO:0000313" key="2">
    <source>
        <dbReference type="Proteomes" id="UP000587760"/>
    </source>
</evidence>
<dbReference type="EMBL" id="JACHGJ010000002">
    <property type="protein sequence ID" value="MBB6479574.1"/>
    <property type="molecule type" value="Genomic_DNA"/>
</dbReference>
<gene>
    <name evidence="1" type="ORF">HNR50_001232</name>
</gene>
<keyword evidence="2" id="KW-1185">Reference proteome</keyword>
<organism evidence="1 2">
    <name type="scientific">Spirochaeta isovalerica</name>
    <dbReference type="NCBI Taxonomy" id="150"/>
    <lineage>
        <taxon>Bacteria</taxon>
        <taxon>Pseudomonadati</taxon>
        <taxon>Spirochaetota</taxon>
        <taxon>Spirochaetia</taxon>
        <taxon>Spirochaetales</taxon>
        <taxon>Spirochaetaceae</taxon>
        <taxon>Spirochaeta</taxon>
    </lineage>
</organism>
<evidence type="ECO:0008006" key="3">
    <source>
        <dbReference type="Google" id="ProtNLM"/>
    </source>
</evidence>
<dbReference type="AlphaFoldDB" id="A0A841R3E0"/>
<sequence length="229" mass="25880">MAIDKMEQSLRPPQLELKPFPPKMITLANGEEMIVREVKREEVGVLLGTIQPLMGVQKDFYDIVASRMYAEVLGWFEYRVANEFVLVGAINGEIAGIVNSRLIDGKEGMSFHTMTIKRGLRIGAQLFAAKMEHHIDILGNDEVHIVAESPIGFKRWMIEYALEDRSSRYPALRHELGGVPTFTLTKELWDRVKADKCTGSRPVPPEKLATADKLRMPSEYPQIPGFKRG</sequence>
<evidence type="ECO:0000313" key="1">
    <source>
        <dbReference type="EMBL" id="MBB6479574.1"/>
    </source>
</evidence>
<protein>
    <recommendedName>
        <fullName evidence="3">N-acetyltransferase domain-containing protein</fullName>
    </recommendedName>
</protein>
<dbReference type="Proteomes" id="UP000587760">
    <property type="component" value="Unassembled WGS sequence"/>
</dbReference>
<name>A0A841R3E0_9SPIO</name>
<accession>A0A841R3E0</accession>
<dbReference type="RefSeq" id="WP_184744941.1">
    <property type="nucleotide sequence ID" value="NZ_JACHGJ010000002.1"/>
</dbReference>
<reference evidence="1 2" key="1">
    <citation type="submission" date="2020-08" db="EMBL/GenBank/DDBJ databases">
        <title>Genomic Encyclopedia of Type Strains, Phase IV (KMG-IV): sequencing the most valuable type-strain genomes for metagenomic binning, comparative biology and taxonomic classification.</title>
        <authorList>
            <person name="Goeker M."/>
        </authorList>
    </citation>
    <scope>NUCLEOTIDE SEQUENCE [LARGE SCALE GENOMIC DNA]</scope>
    <source>
        <strain evidence="1 2">DSM 2461</strain>
    </source>
</reference>
<proteinExistence type="predicted"/>
<comment type="caution">
    <text evidence="1">The sequence shown here is derived from an EMBL/GenBank/DDBJ whole genome shotgun (WGS) entry which is preliminary data.</text>
</comment>